<dbReference type="SUPFAM" id="SSF55920">
    <property type="entry name" value="Creatinase/aminopeptidase"/>
    <property type="match status" value="1"/>
</dbReference>
<sequence>MFNVNEASRERGILALKKREEIRDGWLDDRLDTILPEAMEKAGIPFWIVAAKEYNEDPVIHSLTPSGHDSSGRISIFVFVLNGSRVEKYLIGAPHPVLSKHYKFIWNRTKETQWECLKRLVEEKAPLQIGINQSEHIAVADGLTHSMYERLSSELGHEWSSKFVSAEHLVIHWFLKRSKDEMTAYPIIADLTNNLAKTAISNEVIYPGITTTTDVVDWIRQKVLDLGLKTSFYPTIDVQRKDSKIDRLFETIIMPGDIVHLDFGIEYLGLSTDTQQLAYVLKQGENKAPKGLEDAFNQALLMEDIVMDEMKPGKTGNEVFKASIAKAKENNLDAMLYSHPVGVHCHEAGPSIGMFDQQKEIPFRGELDIVEDSAYALEFNIRAHIPEWDHKTFIYLEQPIAVYKESADYLTPRQECFYLIR</sequence>
<dbReference type="GO" id="GO:0004177">
    <property type="term" value="F:aminopeptidase activity"/>
    <property type="evidence" value="ECO:0007669"/>
    <property type="project" value="UniProtKB-KW"/>
</dbReference>
<dbReference type="PANTHER" id="PTHR46112">
    <property type="entry name" value="AMINOPEPTIDASE"/>
    <property type="match status" value="1"/>
</dbReference>
<organism evidence="2 3">
    <name type="scientific">Oceanobacillus neutriphilus</name>
    <dbReference type="NCBI Taxonomy" id="531815"/>
    <lineage>
        <taxon>Bacteria</taxon>
        <taxon>Bacillati</taxon>
        <taxon>Bacillota</taxon>
        <taxon>Bacilli</taxon>
        <taxon>Bacillales</taxon>
        <taxon>Bacillaceae</taxon>
        <taxon>Oceanobacillus</taxon>
    </lineage>
</organism>
<dbReference type="InterPro" id="IPR050659">
    <property type="entry name" value="Peptidase_M24B"/>
</dbReference>
<dbReference type="InterPro" id="IPR036005">
    <property type="entry name" value="Creatinase/aminopeptidase-like"/>
</dbReference>
<dbReference type="Pfam" id="PF00557">
    <property type="entry name" value="Peptidase_M24"/>
    <property type="match status" value="1"/>
</dbReference>
<feature type="domain" description="Peptidase M24" evidence="1">
    <location>
        <begin position="203"/>
        <end position="353"/>
    </location>
</feature>
<dbReference type="Proteomes" id="UP000641206">
    <property type="component" value="Unassembled WGS sequence"/>
</dbReference>
<evidence type="ECO:0000259" key="1">
    <source>
        <dbReference type="Pfam" id="PF00557"/>
    </source>
</evidence>
<keyword evidence="3" id="KW-1185">Reference proteome</keyword>
<proteinExistence type="predicted"/>
<comment type="caution">
    <text evidence="2">The sequence shown here is derived from an EMBL/GenBank/DDBJ whole genome shotgun (WGS) entry which is preliminary data.</text>
</comment>
<evidence type="ECO:0000313" key="2">
    <source>
        <dbReference type="EMBL" id="GGP07795.1"/>
    </source>
</evidence>
<keyword evidence="2" id="KW-0645">Protease</keyword>
<accession>A0ABQ2NP65</accession>
<name>A0ABQ2NP65_9BACI</name>
<keyword evidence="2" id="KW-0031">Aminopeptidase</keyword>
<dbReference type="RefSeq" id="WP_188732916.1">
    <property type="nucleotide sequence ID" value="NZ_BMLW01000001.1"/>
</dbReference>
<reference evidence="3" key="1">
    <citation type="journal article" date="2019" name="Int. J. Syst. Evol. Microbiol.">
        <title>The Global Catalogue of Microorganisms (GCM) 10K type strain sequencing project: providing services to taxonomists for standard genome sequencing and annotation.</title>
        <authorList>
            <consortium name="The Broad Institute Genomics Platform"/>
            <consortium name="The Broad Institute Genome Sequencing Center for Infectious Disease"/>
            <person name="Wu L."/>
            <person name="Ma J."/>
        </authorList>
    </citation>
    <scope>NUCLEOTIDE SEQUENCE [LARGE SCALE GENOMIC DNA]</scope>
    <source>
        <strain evidence="3">CGMCC 1.7693</strain>
    </source>
</reference>
<dbReference type="EMBL" id="BMLW01000001">
    <property type="protein sequence ID" value="GGP07795.1"/>
    <property type="molecule type" value="Genomic_DNA"/>
</dbReference>
<dbReference type="Gene3D" id="3.90.230.10">
    <property type="entry name" value="Creatinase/methionine aminopeptidase superfamily"/>
    <property type="match status" value="1"/>
</dbReference>
<gene>
    <name evidence="2" type="ORF">GCM10011346_05200</name>
</gene>
<dbReference type="PANTHER" id="PTHR46112:SF3">
    <property type="entry name" value="AMINOPEPTIDASE YPDF"/>
    <property type="match status" value="1"/>
</dbReference>
<dbReference type="InterPro" id="IPR000994">
    <property type="entry name" value="Pept_M24"/>
</dbReference>
<protein>
    <submittedName>
        <fullName evidence="2">Xaa-Pro aminopeptidase</fullName>
    </submittedName>
</protein>
<keyword evidence="2" id="KW-0378">Hydrolase</keyword>
<evidence type="ECO:0000313" key="3">
    <source>
        <dbReference type="Proteomes" id="UP000641206"/>
    </source>
</evidence>